<evidence type="ECO:0000313" key="3">
    <source>
        <dbReference type="EMBL" id="MBK0383301.1"/>
    </source>
</evidence>
<dbReference type="InterPro" id="IPR026444">
    <property type="entry name" value="Secre_tail"/>
</dbReference>
<gene>
    <name evidence="3" type="ORF">I5M32_10045</name>
</gene>
<keyword evidence="4" id="KW-1185">Reference proteome</keyword>
<dbReference type="Pfam" id="PF18962">
    <property type="entry name" value="Por_Secre_tail"/>
    <property type="match status" value="1"/>
</dbReference>
<sequence>MKRTFTLLLLLVTTLIGYAQTTLDFETSTTGQNLNWSDVGGGVFSGYVTNPSKTGINTSNTVASILAKSKANGGEFYALINSQNLTPITFTSANCIVKMMVYKANTNDVRLKFEGGAGGTQSPEVAASYTTANVWQELTFNFSSEIGKTYASLSILADYTPGAADRPADVSVSVDNISFNDVTTLPLDFETASTGQNLNWSDVGGGVFSGYVTNPSKTGINTSNTVASILAKSKANGGEFYALINSQNLTPVTFTSANCIVKMMVYKANTNDVRLKFEGGAGGTQSPEVAASYTTSGVWQELTFDFSSEIGKTYASLSILADYTPGAADRPSDVTVSVDNITFNDISTLPIKLVSFTGSYANFQNRLTWHTASEINFNKFEIEKSLDGSSFAKIGEIKGGKSDYTFIDNDVKLGVTSYYQLKMIDNDGSFSLSNVVAISNKPSKTISISAYPIPATNKITLNIQSQQATGSNITIYDTAGRIQTQFRTNYVKGLNALEINTSSLKAGNYFLVSTTSNGNSQSAKFIIAK</sequence>
<reference evidence="3 4" key="1">
    <citation type="submission" date="2020-12" db="EMBL/GenBank/DDBJ databases">
        <title>Bacterial novel species Pedobacter sp. SD-b isolated from soil.</title>
        <authorList>
            <person name="Jung H.-Y."/>
        </authorList>
    </citation>
    <scope>NUCLEOTIDE SEQUENCE [LARGE SCALE GENOMIC DNA]</scope>
    <source>
        <strain evidence="3 4">SD-b</strain>
    </source>
</reference>
<dbReference type="RefSeq" id="WP_200586112.1">
    <property type="nucleotide sequence ID" value="NZ_JAEHFY010000013.1"/>
</dbReference>
<feature type="signal peptide" evidence="1">
    <location>
        <begin position="1"/>
        <end position="19"/>
    </location>
</feature>
<keyword evidence="1" id="KW-0732">Signal</keyword>
<organism evidence="3 4">
    <name type="scientific">Pedobacter segetis</name>
    <dbReference type="NCBI Taxonomy" id="2793069"/>
    <lineage>
        <taxon>Bacteria</taxon>
        <taxon>Pseudomonadati</taxon>
        <taxon>Bacteroidota</taxon>
        <taxon>Sphingobacteriia</taxon>
        <taxon>Sphingobacteriales</taxon>
        <taxon>Sphingobacteriaceae</taxon>
        <taxon>Pedobacter</taxon>
    </lineage>
</organism>
<dbReference type="InterPro" id="IPR013783">
    <property type="entry name" value="Ig-like_fold"/>
</dbReference>
<feature type="chain" id="PRO_5045992969" evidence="1">
    <location>
        <begin position="20"/>
        <end position="529"/>
    </location>
</feature>
<feature type="domain" description="Secretion system C-terminal sorting" evidence="2">
    <location>
        <begin position="451"/>
        <end position="527"/>
    </location>
</feature>
<evidence type="ECO:0000313" key="4">
    <source>
        <dbReference type="Proteomes" id="UP000660024"/>
    </source>
</evidence>
<evidence type="ECO:0000256" key="1">
    <source>
        <dbReference type="SAM" id="SignalP"/>
    </source>
</evidence>
<dbReference type="Proteomes" id="UP000660024">
    <property type="component" value="Unassembled WGS sequence"/>
</dbReference>
<protein>
    <submittedName>
        <fullName evidence="3">T9SS type A sorting domain-containing protein</fullName>
    </submittedName>
</protein>
<dbReference type="EMBL" id="JAEHFY010000013">
    <property type="protein sequence ID" value="MBK0383301.1"/>
    <property type="molecule type" value="Genomic_DNA"/>
</dbReference>
<proteinExistence type="predicted"/>
<evidence type="ECO:0000259" key="2">
    <source>
        <dbReference type="Pfam" id="PF18962"/>
    </source>
</evidence>
<accession>A0ABS1BKN2</accession>
<dbReference type="Gene3D" id="2.60.40.10">
    <property type="entry name" value="Immunoglobulins"/>
    <property type="match status" value="1"/>
</dbReference>
<name>A0ABS1BKN2_9SPHI</name>
<dbReference type="NCBIfam" id="TIGR04183">
    <property type="entry name" value="Por_Secre_tail"/>
    <property type="match status" value="1"/>
</dbReference>
<comment type="caution">
    <text evidence="3">The sequence shown here is derived from an EMBL/GenBank/DDBJ whole genome shotgun (WGS) entry which is preliminary data.</text>
</comment>